<dbReference type="EMBL" id="JACBZD010000001">
    <property type="protein sequence ID" value="NYI04596.1"/>
    <property type="molecule type" value="Genomic_DNA"/>
</dbReference>
<accession>A0A852ZQ78</accession>
<protein>
    <submittedName>
        <fullName evidence="2">Uncharacterized protein</fullName>
    </submittedName>
</protein>
<keyword evidence="3" id="KW-1185">Reference proteome</keyword>
<feature type="compositionally biased region" description="Gly residues" evidence="1">
    <location>
        <begin position="1"/>
        <end position="14"/>
    </location>
</feature>
<dbReference type="AlphaFoldDB" id="A0A852ZQ78"/>
<evidence type="ECO:0000256" key="1">
    <source>
        <dbReference type="SAM" id="MobiDB-lite"/>
    </source>
</evidence>
<evidence type="ECO:0000313" key="2">
    <source>
        <dbReference type="EMBL" id="NYI04596.1"/>
    </source>
</evidence>
<gene>
    <name evidence="2" type="ORF">FHU37_001539</name>
</gene>
<proteinExistence type="predicted"/>
<comment type="caution">
    <text evidence="2">The sequence shown here is derived from an EMBL/GenBank/DDBJ whole genome shotgun (WGS) entry which is preliminary data.</text>
</comment>
<name>A0A852ZQ78_9ACTN</name>
<reference evidence="2 3" key="1">
    <citation type="submission" date="2020-07" db="EMBL/GenBank/DDBJ databases">
        <title>Sequencing the genomes of 1000 actinobacteria strains.</title>
        <authorList>
            <person name="Klenk H.-P."/>
        </authorList>
    </citation>
    <scope>NUCLEOTIDE SEQUENCE [LARGE SCALE GENOMIC DNA]</scope>
    <source>
        <strain evidence="2 3">DSM 42178</strain>
    </source>
</reference>
<feature type="region of interest" description="Disordered" evidence="1">
    <location>
        <begin position="1"/>
        <end position="47"/>
    </location>
</feature>
<organism evidence="2 3">
    <name type="scientific">Allostreptomyces psammosilenae</name>
    <dbReference type="NCBI Taxonomy" id="1892865"/>
    <lineage>
        <taxon>Bacteria</taxon>
        <taxon>Bacillati</taxon>
        <taxon>Actinomycetota</taxon>
        <taxon>Actinomycetes</taxon>
        <taxon>Kitasatosporales</taxon>
        <taxon>Streptomycetaceae</taxon>
        <taxon>Allostreptomyces</taxon>
    </lineage>
</organism>
<dbReference type="Proteomes" id="UP000567795">
    <property type="component" value="Unassembled WGS sequence"/>
</dbReference>
<sequence length="47" mass="4326">MIGRGGGEIPGAGPGCPPTAGQDGVPIPVGAAFPAAPCRLTGPGDKG</sequence>
<evidence type="ECO:0000313" key="3">
    <source>
        <dbReference type="Proteomes" id="UP000567795"/>
    </source>
</evidence>